<evidence type="ECO:0000259" key="3">
    <source>
        <dbReference type="Pfam" id="PF13649"/>
    </source>
</evidence>
<dbReference type="EMBL" id="QJKI01000006">
    <property type="protein sequence ID" value="PXX79419.1"/>
    <property type="molecule type" value="Genomic_DNA"/>
</dbReference>
<evidence type="ECO:0000313" key="4">
    <source>
        <dbReference type="EMBL" id="PXX79419.1"/>
    </source>
</evidence>
<gene>
    <name evidence="4" type="ORF">DFR34_10655</name>
</gene>
<dbReference type="InterPro" id="IPR041698">
    <property type="entry name" value="Methyltransf_25"/>
</dbReference>
<dbReference type="GO" id="GO:0008168">
    <property type="term" value="F:methyltransferase activity"/>
    <property type="evidence" value="ECO:0007669"/>
    <property type="project" value="UniProtKB-KW"/>
</dbReference>
<dbReference type="GO" id="GO:0032259">
    <property type="term" value="P:methylation"/>
    <property type="evidence" value="ECO:0007669"/>
    <property type="project" value="UniProtKB-KW"/>
</dbReference>
<evidence type="ECO:0000256" key="2">
    <source>
        <dbReference type="ARBA" id="ARBA00022679"/>
    </source>
</evidence>
<dbReference type="InterPro" id="IPR029063">
    <property type="entry name" value="SAM-dependent_MTases_sf"/>
</dbReference>
<dbReference type="Proteomes" id="UP000247555">
    <property type="component" value="Unassembled WGS sequence"/>
</dbReference>
<protein>
    <submittedName>
        <fullName evidence="4">Methyltransferase family protein</fullName>
    </submittedName>
</protein>
<dbReference type="PANTHER" id="PTHR43861:SF1">
    <property type="entry name" value="TRANS-ACONITATE 2-METHYLTRANSFERASE"/>
    <property type="match status" value="1"/>
</dbReference>
<evidence type="ECO:0000313" key="5">
    <source>
        <dbReference type="Proteomes" id="UP000247555"/>
    </source>
</evidence>
<name>A0A318KNW1_9NEIS</name>
<comment type="caution">
    <text evidence="4">The sequence shown here is derived from an EMBL/GenBank/DDBJ whole genome shotgun (WGS) entry which is preliminary data.</text>
</comment>
<accession>A0A318KNW1</accession>
<dbReference type="CDD" id="cd02440">
    <property type="entry name" value="AdoMet_MTases"/>
    <property type="match status" value="1"/>
</dbReference>
<sequence>MTLYEADLQLAVARHLRWMPDRITLDADSLLMEGWALGVWDAQTQCRFLVNGVDFDVLEWPLPSPDLLTVFPDVPQAAHSRFRCRHYLTDGGLSFPGGWARFNVTGPAGEHAWSYRTAWFLADPAQESPLPPAELIAQVIGTPDPQAFCLGGATMVARFAHLLSERFSRPLSSFTAILDWGCGVGRLTRYLVGQGPAVTGMGSQPAHMQYCRTALPAAHFVAMGDTLASGQFDLVLGLSMLPHLSEAEQDAWLAELQRLTRPGALLLLSVQGLTHMALYRTPMVHKLEAHRTGWHDMAGHAGLDSPTPSGPDVLHAPDYILAHWGRYFDVLDIIEAMAGHQDVVVLRRRA</sequence>
<dbReference type="Gene3D" id="3.40.50.150">
    <property type="entry name" value="Vaccinia Virus protein VP39"/>
    <property type="match status" value="1"/>
</dbReference>
<dbReference type="SUPFAM" id="SSF53335">
    <property type="entry name" value="S-adenosyl-L-methionine-dependent methyltransferases"/>
    <property type="match status" value="1"/>
</dbReference>
<reference evidence="4 5" key="1">
    <citation type="submission" date="2018-05" db="EMBL/GenBank/DDBJ databases">
        <title>Genomic Encyclopedia of Type Strains, Phase IV (KMG-IV): sequencing the most valuable type-strain genomes for metagenomic binning, comparative biology and taxonomic classification.</title>
        <authorList>
            <person name="Goeker M."/>
        </authorList>
    </citation>
    <scope>NUCLEOTIDE SEQUENCE [LARGE SCALE GENOMIC DNA]</scope>
    <source>
        <strain evidence="4 5">DSM 29661</strain>
    </source>
</reference>
<keyword evidence="1 4" id="KW-0489">Methyltransferase</keyword>
<dbReference type="Pfam" id="PF13649">
    <property type="entry name" value="Methyltransf_25"/>
    <property type="match status" value="1"/>
</dbReference>
<proteinExistence type="predicted"/>
<evidence type="ECO:0000256" key="1">
    <source>
        <dbReference type="ARBA" id="ARBA00022603"/>
    </source>
</evidence>
<keyword evidence="2 4" id="KW-0808">Transferase</keyword>
<dbReference type="RefSeq" id="WP_110390340.1">
    <property type="nucleotide sequence ID" value="NZ_QJKI01000006.1"/>
</dbReference>
<keyword evidence="5" id="KW-1185">Reference proteome</keyword>
<dbReference type="AlphaFoldDB" id="A0A318KNW1"/>
<dbReference type="OrthoDB" id="5566900at2"/>
<organism evidence="4 5">
    <name type="scientific">Rivihabitans pingtungensis</name>
    <dbReference type="NCBI Taxonomy" id="1054498"/>
    <lineage>
        <taxon>Bacteria</taxon>
        <taxon>Pseudomonadati</taxon>
        <taxon>Pseudomonadota</taxon>
        <taxon>Betaproteobacteria</taxon>
        <taxon>Neisseriales</taxon>
        <taxon>Aquaspirillaceae</taxon>
        <taxon>Rivihabitans</taxon>
    </lineage>
</organism>
<dbReference type="PANTHER" id="PTHR43861">
    <property type="entry name" value="TRANS-ACONITATE 2-METHYLTRANSFERASE-RELATED"/>
    <property type="match status" value="1"/>
</dbReference>
<feature type="domain" description="Methyltransferase" evidence="3">
    <location>
        <begin position="177"/>
        <end position="263"/>
    </location>
</feature>